<dbReference type="GO" id="GO:0005737">
    <property type="term" value="C:cytoplasm"/>
    <property type="evidence" value="ECO:0007669"/>
    <property type="project" value="TreeGrafter"/>
</dbReference>
<dbReference type="InParanoid" id="A0A316YW67"/>
<evidence type="ECO:0000313" key="3">
    <source>
        <dbReference type="Proteomes" id="UP000245768"/>
    </source>
</evidence>
<accession>A0A316YW67</accession>
<dbReference type="PANTHER" id="PTHR35020">
    <property type="entry name" value="N-ACETYLGLUCOSAMINE-INDUCED PROTEIN 1"/>
    <property type="match status" value="1"/>
</dbReference>
<keyword evidence="3" id="KW-1185">Reference proteome</keyword>
<dbReference type="Pfam" id="PF12239">
    <property type="entry name" value="DUF3605"/>
    <property type="match status" value="1"/>
</dbReference>
<evidence type="ECO:0000256" key="1">
    <source>
        <dbReference type="SAM" id="MobiDB-lite"/>
    </source>
</evidence>
<feature type="compositionally biased region" description="Polar residues" evidence="1">
    <location>
        <begin position="1"/>
        <end position="11"/>
    </location>
</feature>
<reference evidence="2 3" key="1">
    <citation type="journal article" date="2018" name="Mol. Biol. Evol.">
        <title>Broad Genomic Sampling Reveals a Smut Pathogenic Ancestry of the Fungal Clade Ustilaginomycotina.</title>
        <authorList>
            <person name="Kijpornyongpan T."/>
            <person name="Mondo S.J."/>
            <person name="Barry K."/>
            <person name="Sandor L."/>
            <person name="Lee J."/>
            <person name="Lipzen A."/>
            <person name="Pangilinan J."/>
            <person name="LaButti K."/>
            <person name="Hainaut M."/>
            <person name="Henrissat B."/>
            <person name="Grigoriev I.V."/>
            <person name="Spatafora J.W."/>
            <person name="Aime M.C."/>
        </authorList>
    </citation>
    <scope>NUCLEOTIDE SEQUENCE [LARGE SCALE GENOMIC DNA]</scope>
    <source>
        <strain evidence="2 3">MCA 4198</strain>
    </source>
</reference>
<sequence length="268" mass="30574">MHVCVSSTRQGQPAAHELPAGPPEGEGELGIGAYFIPAPEYAVMTWPQIQQTITNGDLDKLYRHKQCEERYLEWAKPIRQRYGGLETYIRLVRLHWAEADDDEDRDESQQQQQQQQSRFFDDAVAKDADLAKCIPNDWPYGIPGDCGHYVVWCKRPIIHPGLFETADTPFPPGPEREALYAAILFDGIRGLTGAPDPPPKVQGFKTKEVLQRTMSDDDAEAMATSAHAWAGRFLQRYVEQRWSREQWETAWFCNPPHLRTVPGLSHFQ</sequence>
<protein>
    <submittedName>
        <fullName evidence="2">Uncharacterized protein</fullName>
    </submittedName>
</protein>
<dbReference type="GO" id="GO:0006044">
    <property type="term" value="P:N-acetylglucosamine metabolic process"/>
    <property type="evidence" value="ECO:0007669"/>
    <property type="project" value="TreeGrafter"/>
</dbReference>
<name>A0A316YW67_9BASI</name>
<dbReference type="EMBL" id="KZ819634">
    <property type="protein sequence ID" value="PWN93372.1"/>
    <property type="molecule type" value="Genomic_DNA"/>
</dbReference>
<dbReference type="AlphaFoldDB" id="A0A316YW67"/>
<dbReference type="OrthoDB" id="498286at2759"/>
<dbReference type="InterPro" id="IPR022036">
    <property type="entry name" value="DUF3605"/>
</dbReference>
<dbReference type="STRING" id="215250.A0A316YW67"/>
<feature type="region of interest" description="Disordered" evidence="1">
    <location>
        <begin position="1"/>
        <end position="26"/>
    </location>
</feature>
<gene>
    <name evidence="2" type="ORF">FA10DRAFT_283023</name>
</gene>
<proteinExistence type="predicted"/>
<organism evidence="2 3">
    <name type="scientific">Acaromyces ingoldii</name>
    <dbReference type="NCBI Taxonomy" id="215250"/>
    <lineage>
        <taxon>Eukaryota</taxon>
        <taxon>Fungi</taxon>
        <taxon>Dikarya</taxon>
        <taxon>Basidiomycota</taxon>
        <taxon>Ustilaginomycotina</taxon>
        <taxon>Exobasidiomycetes</taxon>
        <taxon>Exobasidiales</taxon>
        <taxon>Cryptobasidiaceae</taxon>
        <taxon>Acaromyces</taxon>
    </lineage>
</organism>
<dbReference type="RefSeq" id="XP_025380570.1">
    <property type="nucleotide sequence ID" value="XM_025523811.1"/>
</dbReference>
<evidence type="ECO:0000313" key="2">
    <source>
        <dbReference type="EMBL" id="PWN93372.1"/>
    </source>
</evidence>
<dbReference type="PANTHER" id="PTHR35020:SF2">
    <property type="entry name" value="N-ACETYLGLUCOSAMINE-INDUCED PROTEIN 1"/>
    <property type="match status" value="1"/>
</dbReference>
<dbReference type="Proteomes" id="UP000245768">
    <property type="component" value="Unassembled WGS sequence"/>
</dbReference>
<dbReference type="GeneID" id="37045727"/>